<feature type="transmembrane region" description="Helical" evidence="1">
    <location>
        <begin position="547"/>
        <end position="568"/>
    </location>
</feature>
<evidence type="ECO:0000259" key="2">
    <source>
        <dbReference type="Pfam" id="PF00144"/>
    </source>
</evidence>
<dbReference type="PANTHER" id="PTHR46825">
    <property type="entry name" value="D-ALANYL-D-ALANINE-CARBOXYPEPTIDASE/ENDOPEPTIDASE AMPH"/>
    <property type="match status" value="1"/>
</dbReference>
<proteinExistence type="predicted"/>
<evidence type="ECO:0000313" key="4">
    <source>
        <dbReference type="Proteomes" id="UP001056535"/>
    </source>
</evidence>
<organism evidence="3 4">
    <name type="scientific">Ornithinimicrobium cryptoxanthini</name>
    <dbReference type="NCBI Taxonomy" id="2934161"/>
    <lineage>
        <taxon>Bacteria</taxon>
        <taxon>Bacillati</taxon>
        <taxon>Actinomycetota</taxon>
        <taxon>Actinomycetes</taxon>
        <taxon>Micrococcales</taxon>
        <taxon>Ornithinimicrobiaceae</taxon>
        <taxon>Ornithinimicrobium</taxon>
    </lineage>
</organism>
<feature type="transmembrane region" description="Helical" evidence="1">
    <location>
        <begin position="580"/>
        <end position="605"/>
    </location>
</feature>
<dbReference type="EMBL" id="CP099490">
    <property type="protein sequence ID" value="USQ76151.1"/>
    <property type="molecule type" value="Genomic_DNA"/>
</dbReference>
<name>A0ABY4YH97_9MICO</name>
<dbReference type="RefSeq" id="WP_252620846.1">
    <property type="nucleotide sequence ID" value="NZ_CP099490.1"/>
</dbReference>
<evidence type="ECO:0000256" key="1">
    <source>
        <dbReference type="SAM" id="Phobius"/>
    </source>
</evidence>
<dbReference type="InterPro" id="IPR050491">
    <property type="entry name" value="AmpC-like"/>
</dbReference>
<dbReference type="InterPro" id="IPR012338">
    <property type="entry name" value="Beta-lactam/transpept-like"/>
</dbReference>
<dbReference type="PANTHER" id="PTHR46825:SF9">
    <property type="entry name" value="BETA-LACTAMASE-RELATED DOMAIN-CONTAINING PROTEIN"/>
    <property type="match status" value="1"/>
</dbReference>
<dbReference type="Pfam" id="PF00144">
    <property type="entry name" value="Beta-lactamase"/>
    <property type="match status" value="1"/>
</dbReference>
<sequence length="611" mass="65202">MPLTPEDVDAWLDGVVPSLLDREGIVGATVVIVDDGEVVTQRGFGWAEVDANGTGVRPVDPARTLFRIGSVSKVVVGTAVMQLVERGQLDLDAPVEDYLDLEIQARFATPITLRHLLTHTAGFEDRVSNVLLPEGAEAPELRDAVRPPPPQIFEPGTTPAYSNYSSTLAAYIVERVSGEPFAEYARKNVFEPAEMGTASFEQPLPEDLAAMATTTYPSAGEPATHFEHLGPWPSGSVSASGADMAAFMLAHLDSDSSPLLSPTSLETMHSRALSADTLGGLADGDSMAISFYEQTRNGVSGIAHGGDLSHDHAELWLSPQRGSGIFVGFNSSGVRNDSPAAFREIIIDGFVTRYLASAQATPQQLDTSVDHAAQLAGVYELSRRAESTFVRIYSAASKVTVRADGVGAITLTGITDLAGVPLRFVQVEPWLWQSARGSDQLSVRVGEDGSIEAIALHPAFVITPMSPWRAAVVPTLVASIALLLIAVVAWPVRAVAGVVFTKPLRQRPRDRRLRLLSLLAAVAALAAVGLWLMAAVQMLNFGGLSHLVVRTAQALTLIGILGAVPAFWRAVRMVRERRWWPAALAVLTVVGFLGWAYVALVGGLLTPSLHP</sequence>
<feature type="domain" description="Beta-lactamase-related" evidence="2">
    <location>
        <begin position="13"/>
        <end position="335"/>
    </location>
</feature>
<keyword evidence="4" id="KW-1185">Reference proteome</keyword>
<protein>
    <submittedName>
        <fullName evidence="3">Beta-lactamase family protein</fullName>
    </submittedName>
</protein>
<reference evidence="3" key="1">
    <citation type="submission" date="2022-06" db="EMBL/GenBank/DDBJ databases">
        <title>Ornithinimicrobium JY.X270.</title>
        <authorList>
            <person name="Huang Y."/>
        </authorList>
    </citation>
    <scope>NUCLEOTIDE SEQUENCE</scope>
    <source>
        <strain evidence="3">JY.X270</strain>
    </source>
</reference>
<gene>
    <name evidence="3" type="ORF">NF557_16420</name>
</gene>
<feature type="transmembrane region" description="Helical" evidence="1">
    <location>
        <begin position="471"/>
        <end position="492"/>
    </location>
</feature>
<accession>A0ABY4YH97</accession>
<keyword evidence="1" id="KW-0812">Transmembrane</keyword>
<keyword evidence="1" id="KW-1133">Transmembrane helix</keyword>
<dbReference type="Gene3D" id="3.40.710.10">
    <property type="entry name" value="DD-peptidase/beta-lactamase superfamily"/>
    <property type="match status" value="1"/>
</dbReference>
<evidence type="ECO:0000313" key="3">
    <source>
        <dbReference type="EMBL" id="USQ76151.1"/>
    </source>
</evidence>
<keyword evidence="1" id="KW-0472">Membrane</keyword>
<feature type="transmembrane region" description="Helical" evidence="1">
    <location>
        <begin position="513"/>
        <end position="535"/>
    </location>
</feature>
<dbReference type="InterPro" id="IPR001466">
    <property type="entry name" value="Beta-lactam-related"/>
</dbReference>
<dbReference type="SUPFAM" id="SSF56601">
    <property type="entry name" value="beta-lactamase/transpeptidase-like"/>
    <property type="match status" value="1"/>
</dbReference>
<dbReference type="Proteomes" id="UP001056535">
    <property type="component" value="Chromosome"/>
</dbReference>